<feature type="compositionally biased region" description="Basic residues" evidence="1">
    <location>
        <begin position="97"/>
        <end position="111"/>
    </location>
</feature>
<proteinExistence type="predicted"/>
<evidence type="ECO:0000313" key="2">
    <source>
        <dbReference type="EMBL" id="KDN94675.1"/>
    </source>
</evidence>
<organism evidence="2 3">
    <name type="scientific">Hydrogenovibrio marinus</name>
    <dbReference type="NCBI Taxonomy" id="28885"/>
    <lineage>
        <taxon>Bacteria</taxon>
        <taxon>Pseudomonadati</taxon>
        <taxon>Pseudomonadota</taxon>
        <taxon>Gammaproteobacteria</taxon>
        <taxon>Thiotrichales</taxon>
        <taxon>Piscirickettsiaceae</taxon>
        <taxon>Hydrogenovibrio</taxon>
    </lineage>
</organism>
<keyword evidence="3" id="KW-1185">Reference proteome</keyword>
<reference evidence="2 3" key="1">
    <citation type="submission" date="2014-04" db="EMBL/GenBank/DDBJ databases">
        <title>Draft genome sequence of Hydrogenovibrio marinus MH-110, a model organism for aerobic H2 metabolism.</title>
        <authorList>
            <person name="Cha H.J."/>
            <person name="Jo B.H."/>
            <person name="Hwang B.H."/>
        </authorList>
    </citation>
    <scope>NUCLEOTIDE SEQUENCE [LARGE SCALE GENOMIC DNA]</scope>
    <source>
        <strain evidence="2 3">MH-110</strain>
    </source>
</reference>
<protein>
    <submittedName>
        <fullName evidence="2">Uncharacterized protein</fullName>
    </submittedName>
</protein>
<comment type="caution">
    <text evidence="2">The sequence shown here is derived from an EMBL/GenBank/DDBJ whole genome shotgun (WGS) entry which is preliminary data.</text>
</comment>
<evidence type="ECO:0000313" key="3">
    <source>
        <dbReference type="Proteomes" id="UP000027341"/>
    </source>
</evidence>
<sequence length="111" mass="12131">MSSLSGAYYQSSMGSRDFEPDQAGVTFITPLYAEIIENIAASKSGLSISKLAAMSKITKHHSRVRLALEELTSLGILSDRGGVYSSTIHSAPNPPKKQSKKRKRAQRVHKK</sequence>
<accession>A0A066ZX90</accession>
<feature type="region of interest" description="Disordered" evidence="1">
    <location>
        <begin position="85"/>
        <end position="111"/>
    </location>
</feature>
<dbReference type="EMBL" id="JMIU01000002">
    <property type="protein sequence ID" value="KDN94675.1"/>
    <property type="molecule type" value="Genomic_DNA"/>
</dbReference>
<gene>
    <name evidence="2" type="ORF">EI16_12310</name>
</gene>
<name>A0A066ZX90_HYDMR</name>
<dbReference type="RefSeq" id="WP_029913554.1">
    <property type="nucleotide sequence ID" value="NZ_JMIU01000002.1"/>
</dbReference>
<dbReference type="Proteomes" id="UP000027341">
    <property type="component" value="Unassembled WGS sequence"/>
</dbReference>
<dbReference type="AlphaFoldDB" id="A0A066ZX90"/>
<dbReference type="STRING" id="28885.EI16_12310"/>
<evidence type="ECO:0000256" key="1">
    <source>
        <dbReference type="SAM" id="MobiDB-lite"/>
    </source>
</evidence>